<dbReference type="Pfam" id="PF12098">
    <property type="entry name" value="DUF3574"/>
    <property type="match status" value="1"/>
</dbReference>
<sequence length="165" mass="17895">MSRWASSRSVFAPRSSPAGSPRRRAEPRRRIGPAALAISLLLGLGGCASLPQSCLTPAQPMLRAELMFGRTLRDRGLVSEAAFARFLAEEVTPRFPDGLTVIDSKGQWRNPATGGLLREPGKLLLIIFADDPAKRAALTAVAEAYKHRFRQQSVLIALQPACVSF</sequence>
<dbReference type="eggNOG" id="COG2913">
    <property type="taxonomic scope" value="Bacteria"/>
</dbReference>
<dbReference type="EMBL" id="CP000301">
    <property type="protein sequence ID" value="ABD88661.1"/>
    <property type="molecule type" value="Genomic_DNA"/>
</dbReference>
<protein>
    <recommendedName>
        <fullName evidence="3">DUF3574 domain-containing protein</fullName>
    </recommendedName>
</protein>
<dbReference type="AlphaFoldDB" id="Q212M5"/>
<proteinExistence type="predicted"/>
<dbReference type="STRING" id="316056.RPC_3119"/>
<dbReference type="OrthoDB" id="794286at2"/>
<name>Q212M5_RHOPB</name>
<dbReference type="KEGG" id="rpc:RPC_3119"/>
<organism evidence="2">
    <name type="scientific">Rhodopseudomonas palustris (strain BisB18)</name>
    <dbReference type="NCBI Taxonomy" id="316056"/>
    <lineage>
        <taxon>Bacteria</taxon>
        <taxon>Pseudomonadati</taxon>
        <taxon>Pseudomonadota</taxon>
        <taxon>Alphaproteobacteria</taxon>
        <taxon>Hyphomicrobiales</taxon>
        <taxon>Nitrobacteraceae</taxon>
        <taxon>Rhodopseudomonas</taxon>
    </lineage>
</organism>
<accession>Q212M5</accession>
<evidence type="ECO:0008006" key="3">
    <source>
        <dbReference type="Google" id="ProtNLM"/>
    </source>
</evidence>
<feature type="region of interest" description="Disordered" evidence="1">
    <location>
        <begin position="1"/>
        <end position="28"/>
    </location>
</feature>
<evidence type="ECO:0000313" key="2">
    <source>
        <dbReference type="EMBL" id="ABD88661.1"/>
    </source>
</evidence>
<gene>
    <name evidence="2" type="ordered locus">RPC_3119</name>
</gene>
<dbReference type="InterPro" id="IPR021957">
    <property type="entry name" value="DUF3574"/>
</dbReference>
<reference evidence="2" key="1">
    <citation type="submission" date="2006-03" db="EMBL/GenBank/DDBJ databases">
        <title>Complete sequence of Rhodopseudomonas palustris BisB18.</title>
        <authorList>
            <consortium name="US DOE Joint Genome Institute"/>
            <person name="Copeland A."/>
            <person name="Lucas S."/>
            <person name="Lapidus A."/>
            <person name="Barry K."/>
            <person name="Detter J.C."/>
            <person name="Glavina del Rio T."/>
            <person name="Hammon N."/>
            <person name="Israni S."/>
            <person name="Dalin E."/>
            <person name="Tice H."/>
            <person name="Pitluck S."/>
            <person name="Chain P."/>
            <person name="Malfatti S."/>
            <person name="Shin M."/>
            <person name="Vergez L."/>
            <person name="Schmutz J."/>
            <person name="Larimer F."/>
            <person name="Land M."/>
            <person name="Hauser L."/>
            <person name="Pelletier D.A."/>
            <person name="Kyrpides N."/>
            <person name="Anderson I."/>
            <person name="Oda Y."/>
            <person name="Harwood C.S."/>
            <person name="Richardson P."/>
        </authorList>
    </citation>
    <scope>NUCLEOTIDE SEQUENCE [LARGE SCALE GENOMIC DNA]</scope>
    <source>
        <strain evidence="2">BisB18</strain>
    </source>
</reference>
<dbReference type="HOGENOM" id="CLU_122289_0_0_5"/>
<evidence type="ECO:0000256" key="1">
    <source>
        <dbReference type="SAM" id="MobiDB-lite"/>
    </source>
</evidence>